<evidence type="ECO:0000313" key="10">
    <source>
        <dbReference type="EMBL" id="SFJ57234.1"/>
    </source>
</evidence>
<comment type="similarity">
    <text evidence="1">Belongs to the 2Fe2S plant-type ferredoxin family.</text>
</comment>
<dbReference type="InterPro" id="IPR036010">
    <property type="entry name" value="2Fe-2S_ferredoxin-like_sf"/>
</dbReference>
<keyword evidence="3" id="KW-0001">2Fe-2S</keyword>
<dbReference type="Proteomes" id="UP000199630">
    <property type="component" value="Unassembled WGS sequence"/>
</dbReference>
<reference evidence="11" key="1">
    <citation type="submission" date="2016-10" db="EMBL/GenBank/DDBJ databases">
        <authorList>
            <person name="Varghese N."/>
            <person name="Submissions S."/>
        </authorList>
    </citation>
    <scope>NUCLEOTIDE SEQUENCE [LARGE SCALE GENOMIC DNA]</scope>
    <source>
        <strain evidence="11">DSM 26471</strain>
    </source>
</reference>
<keyword evidence="2" id="KW-0813">Transport</keyword>
<evidence type="ECO:0000259" key="9">
    <source>
        <dbReference type="PROSITE" id="PS51085"/>
    </source>
</evidence>
<keyword evidence="6" id="KW-0408">Iron</keyword>
<feature type="domain" description="2Fe-2S ferredoxin-type" evidence="9">
    <location>
        <begin position="11"/>
        <end position="106"/>
    </location>
</feature>
<dbReference type="InterPro" id="IPR012675">
    <property type="entry name" value="Beta-grasp_dom_sf"/>
</dbReference>
<name>A0A1I3SEI8_9RHOB</name>
<organism evidence="10 11">
    <name type="scientific">Celeribacter neptunius</name>
    <dbReference type="NCBI Taxonomy" id="588602"/>
    <lineage>
        <taxon>Bacteria</taxon>
        <taxon>Pseudomonadati</taxon>
        <taxon>Pseudomonadota</taxon>
        <taxon>Alphaproteobacteria</taxon>
        <taxon>Rhodobacterales</taxon>
        <taxon>Roseobacteraceae</taxon>
        <taxon>Celeribacter</taxon>
    </lineage>
</organism>
<proteinExistence type="inferred from homology"/>
<dbReference type="PANTHER" id="PTHR43112:SF3">
    <property type="entry name" value="FERREDOXIN-2, CHLOROPLASTIC"/>
    <property type="match status" value="1"/>
</dbReference>
<evidence type="ECO:0000256" key="5">
    <source>
        <dbReference type="ARBA" id="ARBA00022982"/>
    </source>
</evidence>
<dbReference type="InterPro" id="IPR001041">
    <property type="entry name" value="2Fe-2S_ferredoxin-type"/>
</dbReference>
<evidence type="ECO:0000313" key="11">
    <source>
        <dbReference type="Proteomes" id="UP000199630"/>
    </source>
</evidence>
<evidence type="ECO:0000256" key="7">
    <source>
        <dbReference type="ARBA" id="ARBA00023014"/>
    </source>
</evidence>
<dbReference type="EMBL" id="FORH01000004">
    <property type="protein sequence ID" value="SFJ57234.1"/>
    <property type="molecule type" value="Genomic_DNA"/>
</dbReference>
<evidence type="ECO:0000256" key="3">
    <source>
        <dbReference type="ARBA" id="ARBA00022714"/>
    </source>
</evidence>
<dbReference type="STRING" id="588602.SAMN04487991_2444"/>
<keyword evidence="11" id="KW-1185">Reference proteome</keyword>
<dbReference type="PROSITE" id="PS51085">
    <property type="entry name" value="2FE2S_FER_2"/>
    <property type="match status" value="1"/>
</dbReference>
<comment type="cofactor">
    <cofactor evidence="8">
        <name>[2Fe-2S] cluster</name>
        <dbReference type="ChEBI" id="CHEBI:190135"/>
    </cofactor>
</comment>
<keyword evidence="7" id="KW-0411">Iron-sulfur</keyword>
<dbReference type="GO" id="GO:0051537">
    <property type="term" value="F:2 iron, 2 sulfur cluster binding"/>
    <property type="evidence" value="ECO:0007669"/>
    <property type="project" value="UniProtKB-KW"/>
</dbReference>
<sequence length="115" mass="12500">MPDGSPFSVMHSIRIKGCETEIQCAEDQKVLFAMEQQIHIPNPRPVRVGCRKGGCGACRVKVTKGTFSTAKSSRTHVTEEEAAEGYALACRITPLSDLEIEPAFLGPRRPAAKSD</sequence>
<dbReference type="GO" id="GO:0046872">
    <property type="term" value="F:metal ion binding"/>
    <property type="evidence" value="ECO:0007669"/>
    <property type="project" value="UniProtKB-KW"/>
</dbReference>
<keyword evidence="5" id="KW-0249">Electron transport</keyword>
<dbReference type="InterPro" id="IPR006058">
    <property type="entry name" value="2Fe2S_fd_BS"/>
</dbReference>
<dbReference type="PROSITE" id="PS00197">
    <property type="entry name" value="2FE2S_FER_1"/>
    <property type="match status" value="1"/>
</dbReference>
<keyword evidence="4" id="KW-0479">Metal-binding</keyword>
<evidence type="ECO:0000256" key="2">
    <source>
        <dbReference type="ARBA" id="ARBA00022448"/>
    </source>
</evidence>
<accession>A0A1I3SEI8</accession>
<evidence type="ECO:0000256" key="4">
    <source>
        <dbReference type="ARBA" id="ARBA00022723"/>
    </source>
</evidence>
<dbReference type="AlphaFoldDB" id="A0A1I3SEI8"/>
<dbReference type="PANTHER" id="PTHR43112">
    <property type="entry name" value="FERREDOXIN"/>
    <property type="match status" value="1"/>
</dbReference>
<protein>
    <submittedName>
        <fullName evidence="10">2Fe-2S iron-sulfur cluster binding domain-containing protein</fullName>
    </submittedName>
</protein>
<dbReference type="Pfam" id="PF00111">
    <property type="entry name" value="Fer2"/>
    <property type="match status" value="1"/>
</dbReference>
<gene>
    <name evidence="10" type="ORF">SAMN04487991_2444</name>
</gene>
<evidence type="ECO:0000256" key="1">
    <source>
        <dbReference type="ARBA" id="ARBA00007874"/>
    </source>
</evidence>
<dbReference type="CDD" id="cd00207">
    <property type="entry name" value="fer2"/>
    <property type="match status" value="1"/>
</dbReference>
<dbReference type="OrthoDB" id="7858822at2"/>
<dbReference type="SUPFAM" id="SSF54292">
    <property type="entry name" value="2Fe-2S ferredoxin-like"/>
    <property type="match status" value="1"/>
</dbReference>
<dbReference type="RefSeq" id="WP_090060971.1">
    <property type="nucleotide sequence ID" value="NZ_FORH01000004.1"/>
</dbReference>
<dbReference type="Gene3D" id="3.10.20.30">
    <property type="match status" value="1"/>
</dbReference>
<evidence type="ECO:0000256" key="6">
    <source>
        <dbReference type="ARBA" id="ARBA00023004"/>
    </source>
</evidence>
<evidence type="ECO:0000256" key="8">
    <source>
        <dbReference type="ARBA" id="ARBA00034078"/>
    </source>
</evidence>